<feature type="compositionally biased region" description="Basic and acidic residues" evidence="2">
    <location>
        <begin position="105"/>
        <end position="116"/>
    </location>
</feature>
<dbReference type="SMART" id="SM00324">
    <property type="entry name" value="RhoGAP"/>
    <property type="match status" value="1"/>
</dbReference>
<protein>
    <recommendedName>
        <fullName evidence="3">Rho-GAP domain-containing protein</fullName>
    </recommendedName>
</protein>
<dbReference type="PROSITE" id="PS50238">
    <property type="entry name" value="RHOGAP"/>
    <property type="match status" value="1"/>
</dbReference>
<feature type="compositionally biased region" description="Low complexity" evidence="2">
    <location>
        <begin position="80"/>
        <end position="97"/>
    </location>
</feature>
<dbReference type="EMBL" id="JBAWTH010000030">
    <property type="protein sequence ID" value="KAL2285559.1"/>
    <property type="molecule type" value="Genomic_DNA"/>
</dbReference>
<feature type="compositionally biased region" description="Basic and acidic residues" evidence="2">
    <location>
        <begin position="783"/>
        <end position="809"/>
    </location>
</feature>
<feature type="compositionally biased region" description="Low complexity" evidence="2">
    <location>
        <begin position="252"/>
        <end position="262"/>
    </location>
</feature>
<proteinExistence type="predicted"/>
<dbReference type="SUPFAM" id="SSF48350">
    <property type="entry name" value="GTPase activation domain, GAP"/>
    <property type="match status" value="1"/>
</dbReference>
<feature type="compositionally biased region" description="Polar residues" evidence="2">
    <location>
        <begin position="211"/>
        <end position="226"/>
    </location>
</feature>
<evidence type="ECO:0000259" key="3">
    <source>
        <dbReference type="PROSITE" id="PS50238"/>
    </source>
</evidence>
<feature type="compositionally biased region" description="Polar residues" evidence="2">
    <location>
        <begin position="832"/>
        <end position="862"/>
    </location>
</feature>
<feature type="compositionally biased region" description="Polar residues" evidence="2">
    <location>
        <begin position="168"/>
        <end position="186"/>
    </location>
</feature>
<evidence type="ECO:0000256" key="1">
    <source>
        <dbReference type="ARBA" id="ARBA00022468"/>
    </source>
</evidence>
<dbReference type="InterPro" id="IPR050729">
    <property type="entry name" value="Rho-GAP"/>
</dbReference>
<dbReference type="CDD" id="cd00159">
    <property type="entry name" value="RhoGAP"/>
    <property type="match status" value="1"/>
</dbReference>
<feature type="compositionally biased region" description="Basic and acidic residues" evidence="2">
    <location>
        <begin position="478"/>
        <end position="488"/>
    </location>
</feature>
<dbReference type="Gene3D" id="1.10.555.10">
    <property type="entry name" value="Rho GTPase activation protein"/>
    <property type="match status" value="1"/>
</dbReference>
<evidence type="ECO:0000313" key="4">
    <source>
        <dbReference type="EMBL" id="KAL2285559.1"/>
    </source>
</evidence>
<evidence type="ECO:0000256" key="2">
    <source>
        <dbReference type="SAM" id="MobiDB-lite"/>
    </source>
</evidence>
<feature type="region of interest" description="Disordered" evidence="2">
    <location>
        <begin position="775"/>
        <end position="880"/>
    </location>
</feature>
<keyword evidence="1" id="KW-0343">GTPase activation</keyword>
<dbReference type="PANTHER" id="PTHR23176:SF125">
    <property type="entry name" value="GTPASE ACTIVATOR (BEM2), PUTATIVE (AFU_ORTHOLOGUE AFUA_7G04450)-RELATED"/>
    <property type="match status" value="1"/>
</dbReference>
<dbReference type="InterPro" id="IPR008936">
    <property type="entry name" value="Rho_GTPase_activation_prot"/>
</dbReference>
<dbReference type="PANTHER" id="PTHR23176">
    <property type="entry name" value="RHO/RAC/CDC GTPASE-ACTIVATING PROTEIN"/>
    <property type="match status" value="1"/>
</dbReference>
<dbReference type="InterPro" id="IPR000198">
    <property type="entry name" value="RhoGAP_dom"/>
</dbReference>
<feature type="compositionally biased region" description="Polar residues" evidence="2">
    <location>
        <begin position="297"/>
        <end position="322"/>
    </location>
</feature>
<keyword evidence="5" id="KW-1185">Reference proteome</keyword>
<feature type="compositionally biased region" description="Low complexity" evidence="2">
    <location>
        <begin position="277"/>
        <end position="286"/>
    </location>
</feature>
<feature type="compositionally biased region" description="Low complexity" evidence="2">
    <location>
        <begin position="120"/>
        <end position="143"/>
    </location>
</feature>
<reference evidence="4 5" key="1">
    <citation type="submission" date="2024-03" db="EMBL/GenBank/DDBJ databases">
        <title>A high-quality draft genome sequence of Diaporthe vaccinii, a causative agent of upright dieback and viscid rot disease in cranberry plants.</title>
        <authorList>
            <person name="Sarrasin M."/>
            <person name="Lang B.F."/>
            <person name="Burger G."/>
        </authorList>
    </citation>
    <scope>NUCLEOTIDE SEQUENCE [LARGE SCALE GENOMIC DNA]</scope>
    <source>
        <strain evidence="4 5">IS7</strain>
    </source>
</reference>
<comment type="caution">
    <text evidence="4">The sequence shown here is derived from an EMBL/GenBank/DDBJ whole genome shotgun (WGS) entry which is preliminary data.</text>
</comment>
<feature type="compositionally biased region" description="Basic residues" evidence="2">
    <location>
        <begin position="233"/>
        <end position="242"/>
    </location>
</feature>
<evidence type="ECO:0000313" key="5">
    <source>
        <dbReference type="Proteomes" id="UP001600888"/>
    </source>
</evidence>
<feature type="domain" description="Rho-GAP" evidence="3">
    <location>
        <begin position="580"/>
        <end position="771"/>
    </location>
</feature>
<sequence>MGRKKSVPPQPLVLQQAQSQSQSQSQAQAQRQQQAYGQQDQQQQYQQQYQLRQEEGEQYQQELTGSRRPGTQADSRSSNKSKTSATATTSATSTATTLTHPQTQQRDRPSETDQHPPRISPATTTHSSSPRSPRSPFTSRFSPKNLYSLSNSNPQIQLQPNPLLQHSPAASTPLHPQTTSKSSAGASTPRKPQHIAELQQPLHDPVPFPPITSSVTQPGANSTAARPQQPDRRRLKSSHGQRPRHDDDKKGFFFSFTKSAKSSSDRPPLPPHSQPNTTTTTATPAALDPRRDAVMRSTDQPTPTKHSPKQSTGQSSNTQVQTIPGVEPSGTHDTVCFAVPPLGSLLIQCPFNADSFVSNADASHVESDPRPAPSLPSRSDSSLASSQEKPDTTTTTSSRKGSKPKPFTLLSRTKSQRDRDGRSPRHTPSPQDLKEAPYNQVPLPEQPERAHTAALPKTATAPIDRSYREAMSSSSRNHSADRGDHVPSRDASTSRNSNRERDHSRSQQHFSQKDGPASFFNNLKREGGRVAESIGKGLFGKGGRSGSTTEKEPLVDDEHYVLKVINLPLVEQTRLTRISKRLEDSRDKTEFWMPAFPWRAIDYLNYKGCDVEGLYRVPGSGPQIKKWQRRFDERYDVDLFNQEDLYDINIIGSMLKAWLRELPDELFPKEAQDRIARECAGAEKVPQMLIDELSNLSPFNYYLLFAITCHLSLLLAHADKNKMDFRNLCICFQPCMKIDAFCFKFLVCDWRDCWKGCKNETKFIEEEYKLFDAPPPPGLGVKKRLEPRSEPRPERRPSPTMERDDRERNISSSDSSKKSQQGGDSTRLKKTGASQENGSTTTKTTHLYTDAPTNGQTSTPRASNDMRPLSPIKPLSPLGF</sequence>
<feature type="compositionally biased region" description="Low complexity" evidence="2">
    <location>
        <begin position="14"/>
        <end position="51"/>
    </location>
</feature>
<dbReference type="Proteomes" id="UP001600888">
    <property type="component" value="Unassembled WGS sequence"/>
</dbReference>
<feature type="region of interest" description="Disordered" evidence="2">
    <location>
        <begin position="1"/>
        <end position="337"/>
    </location>
</feature>
<feature type="compositionally biased region" description="Low complexity" evidence="2">
    <location>
        <begin position="811"/>
        <end position="825"/>
    </location>
</feature>
<accession>A0ABR4ESZ9</accession>
<name>A0ABR4ESZ9_9PEZI</name>
<gene>
    <name evidence="4" type="ORF">FJTKL_08196</name>
</gene>
<feature type="compositionally biased region" description="Low complexity" evidence="2">
    <location>
        <begin position="150"/>
        <end position="165"/>
    </location>
</feature>
<dbReference type="Pfam" id="PF00620">
    <property type="entry name" value="RhoGAP"/>
    <property type="match status" value="1"/>
</dbReference>
<organism evidence="4 5">
    <name type="scientific">Diaporthe vaccinii</name>
    <dbReference type="NCBI Taxonomy" id="105482"/>
    <lineage>
        <taxon>Eukaryota</taxon>
        <taxon>Fungi</taxon>
        <taxon>Dikarya</taxon>
        <taxon>Ascomycota</taxon>
        <taxon>Pezizomycotina</taxon>
        <taxon>Sordariomycetes</taxon>
        <taxon>Sordariomycetidae</taxon>
        <taxon>Diaporthales</taxon>
        <taxon>Diaporthaceae</taxon>
        <taxon>Diaporthe</taxon>
        <taxon>Diaporthe eres species complex</taxon>
    </lineage>
</organism>
<feature type="compositionally biased region" description="Low complexity" evidence="2">
    <location>
        <begin position="375"/>
        <end position="399"/>
    </location>
</feature>
<feature type="region of interest" description="Disordered" evidence="2">
    <location>
        <begin position="362"/>
        <end position="522"/>
    </location>
</feature>